<dbReference type="SUPFAM" id="SSF56112">
    <property type="entry name" value="Protein kinase-like (PK-like)"/>
    <property type="match status" value="1"/>
</dbReference>
<proteinExistence type="predicted"/>
<evidence type="ECO:0000256" key="1">
    <source>
        <dbReference type="SAM" id="MobiDB-lite"/>
    </source>
</evidence>
<dbReference type="Pfam" id="PF01636">
    <property type="entry name" value="APH"/>
    <property type="match status" value="1"/>
</dbReference>
<reference evidence="3 4" key="1">
    <citation type="submission" date="2019-06" db="EMBL/GenBank/DDBJ databases">
        <title>Whole genome sequence for Rhodospirillaceae sp. R148.</title>
        <authorList>
            <person name="Wang G."/>
        </authorList>
    </citation>
    <scope>NUCLEOTIDE SEQUENCE [LARGE SCALE GENOMIC DNA]</scope>
    <source>
        <strain evidence="3 4">R148</strain>
    </source>
</reference>
<keyword evidence="3" id="KW-0808">Transferase</keyword>
<comment type="caution">
    <text evidence="3">The sequence shown here is derived from an EMBL/GenBank/DDBJ whole genome shotgun (WGS) entry which is preliminary data.</text>
</comment>
<dbReference type="GO" id="GO:0016740">
    <property type="term" value="F:transferase activity"/>
    <property type="evidence" value="ECO:0007669"/>
    <property type="project" value="UniProtKB-KW"/>
</dbReference>
<dbReference type="Gene3D" id="3.90.1200.10">
    <property type="match status" value="1"/>
</dbReference>
<evidence type="ECO:0000313" key="3">
    <source>
        <dbReference type="EMBL" id="TQV79236.1"/>
    </source>
</evidence>
<gene>
    <name evidence="3" type="ORF">FKG95_16395</name>
</gene>
<dbReference type="Proteomes" id="UP000315252">
    <property type="component" value="Unassembled WGS sequence"/>
</dbReference>
<organism evidence="3 4">
    <name type="scientific">Denitrobaculum tricleocarpae</name>
    <dbReference type="NCBI Taxonomy" id="2591009"/>
    <lineage>
        <taxon>Bacteria</taxon>
        <taxon>Pseudomonadati</taxon>
        <taxon>Pseudomonadota</taxon>
        <taxon>Alphaproteobacteria</taxon>
        <taxon>Rhodospirillales</taxon>
        <taxon>Rhodospirillaceae</taxon>
        <taxon>Denitrobaculum</taxon>
    </lineage>
</organism>
<name>A0A545TPT9_9PROT</name>
<dbReference type="InterPro" id="IPR041726">
    <property type="entry name" value="ACAD10_11_N"/>
</dbReference>
<dbReference type="InterPro" id="IPR051678">
    <property type="entry name" value="AGP_Transferase"/>
</dbReference>
<accession>A0A545TPT9</accession>
<feature type="compositionally biased region" description="Basic and acidic residues" evidence="1">
    <location>
        <begin position="8"/>
        <end position="20"/>
    </location>
</feature>
<dbReference type="EMBL" id="VHSH01000005">
    <property type="protein sequence ID" value="TQV79236.1"/>
    <property type="molecule type" value="Genomic_DNA"/>
</dbReference>
<dbReference type="InterPro" id="IPR002575">
    <property type="entry name" value="Aminoglycoside_PTrfase"/>
</dbReference>
<feature type="region of interest" description="Disordered" evidence="1">
    <location>
        <begin position="1"/>
        <end position="21"/>
    </location>
</feature>
<dbReference type="AlphaFoldDB" id="A0A545TPT9"/>
<evidence type="ECO:0000313" key="4">
    <source>
        <dbReference type="Proteomes" id="UP000315252"/>
    </source>
</evidence>
<dbReference type="PANTHER" id="PTHR21310:SF57">
    <property type="entry name" value="BLR2944 PROTEIN"/>
    <property type="match status" value="1"/>
</dbReference>
<evidence type="ECO:0000259" key="2">
    <source>
        <dbReference type="Pfam" id="PF01636"/>
    </source>
</evidence>
<protein>
    <submittedName>
        <fullName evidence="3">Phosphotransferase family protein</fullName>
    </submittedName>
</protein>
<dbReference type="Gene3D" id="3.30.200.20">
    <property type="entry name" value="Phosphorylase Kinase, domain 1"/>
    <property type="match status" value="1"/>
</dbReference>
<sequence length="491" mass="54374">MVLALEEASQKVRADSRRTDPASGLRDFIAQNLGRDDVRLLSCTRLEGGAVQENWRIVVSLGESTGSKDNTAAQTEHYVLRTSAKTCLPDSRPKAEEFALLRTAWNAGVLVPEPLWLCTTPEVIGADFFLCRDVPGTALGHQVMELNQPERGNPSLVEQLGQQLAKIHSIKALPADLSFLEPSGESPAENAVRHWRQELAELVETRTALEWGLQWCADHLPAPPEEPCLLHGDFRTGNYMVDPEAAPSGRLQAILDWEFAQWGDPMSDIGWFCAACWRFDRPDLEAGGVGTRSAFYRAYEQASGRQVNSESVRFWEVLAHVRWAVIACQQGQRFFEGGESSLDLGLTGRLRPAQIERHLLEMIAPEVPSKRRDSVADITPKAAQAQSTRAPEDLVKALETEATARLLASAVTLFRDEIIPSLTPEQSENGRMIRDALECVLGDLQPRSESTWQTDTDSDGLPVSFGLTDNETAPQLELLEAISRALEMEKR</sequence>
<dbReference type="OrthoDB" id="3806873at2"/>
<dbReference type="InterPro" id="IPR011009">
    <property type="entry name" value="Kinase-like_dom_sf"/>
</dbReference>
<dbReference type="PANTHER" id="PTHR21310">
    <property type="entry name" value="AMINOGLYCOSIDE PHOSPHOTRANSFERASE-RELATED-RELATED"/>
    <property type="match status" value="1"/>
</dbReference>
<dbReference type="CDD" id="cd05154">
    <property type="entry name" value="ACAD10_11_N-like"/>
    <property type="match status" value="1"/>
</dbReference>
<feature type="domain" description="Aminoglycoside phosphotransferase" evidence="2">
    <location>
        <begin position="73"/>
        <end position="298"/>
    </location>
</feature>
<keyword evidence="4" id="KW-1185">Reference proteome</keyword>
<dbReference type="RefSeq" id="WP_142897460.1">
    <property type="nucleotide sequence ID" value="NZ_ML660056.1"/>
</dbReference>